<evidence type="ECO:0000256" key="2">
    <source>
        <dbReference type="SAM" id="SignalP"/>
    </source>
</evidence>
<feature type="region of interest" description="Disordered" evidence="1">
    <location>
        <begin position="225"/>
        <end position="247"/>
    </location>
</feature>
<keyword evidence="2" id="KW-0732">Signal</keyword>
<evidence type="ECO:0000313" key="3">
    <source>
        <dbReference type="EMBL" id="KGM35054.1"/>
    </source>
</evidence>
<dbReference type="EMBL" id="JANX01000051">
    <property type="protein sequence ID" value="KGM35054.1"/>
    <property type="molecule type" value="Genomic_DNA"/>
</dbReference>
<protein>
    <submittedName>
        <fullName evidence="3">Uncharacterized protein</fullName>
    </submittedName>
</protein>
<dbReference type="RefSeq" id="WP_034833339.1">
    <property type="nucleotide sequence ID" value="NZ_JANX01000051.1"/>
</dbReference>
<evidence type="ECO:0000256" key="1">
    <source>
        <dbReference type="SAM" id="MobiDB-lite"/>
    </source>
</evidence>
<sequence>MGFFRLAVVLMALSACTAQTSRPSASQLGAPPFQAVAPASYCLSDESDPLALAFMIGMTRNAAPDQRVLAVFRPCSEPALQKGVRTWNSIRLIYQIEAGPTAGPGRPPMDRETYLTFLANPKLTELWNRRNLPKLEGNPPPKSGGARYLGSDSEAVYTSIVFTPHSTPPGVAAEARVVLGQTLIGKTALRLHVVNLSANSTPADWSHLQTIAAQAIHATIATAERPASGVPAPASPSPHPPGAGLTT</sequence>
<feature type="chain" id="PRO_5001960873" evidence="2">
    <location>
        <begin position="21"/>
        <end position="247"/>
    </location>
</feature>
<dbReference type="PROSITE" id="PS51257">
    <property type="entry name" value="PROKAR_LIPOPROTEIN"/>
    <property type="match status" value="1"/>
</dbReference>
<comment type="caution">
    <text evidence="3">The sequence shown here is derived from an EMBL/GenBank/DDBJ whole genome shotgun (WGS) entry which is preliminary data.</text>
</comment>
<feature type="signal peptide" evidence="2">
    <location>
        <begin position="1"/>
        <end position="20"/>
    </location>
</feature>
<dbReference type="AlphaFoldDB" id="A0A0A0DA92"/>
<dbReference type="OrthoDB" id="9892792at2"/>
<reference evidence="3 4" key="1">
    <citation type="submission" date="2014-01" db="EMBL/GenBank/DDBJ databases">
        <title>Genome sequence determination for a cystic fibrosis isolate, Inquilinus limosus.</title>
        <authorList>
            <person name="Pino M."/>
            <person name="Di Conza J."/>
            <person name="Gutkind G."/>
        </authorList>
    </citation>
    <scope>NUCLEOTIDE SEQUENCE [LARGE SCALE GENOMIC DNA]</scope>
    <source>
        <strain evidence="3 4">MP06</strain>
    </source>
</reference>
<name>A0A0A0DA92_9PROT</name>
<dbReference type="Proteomes" id="UP000029995">
    <property type="component" value="Unassembled WGS sequence"/>
</dbReference>
<gene>
    <name evidence="3" type="ORF">P409_06655</name>
</gene>
<proteinExistence type="predicted"/>
<organism evidence="3 4">
    <name type="scientific">Inquilinus limosus MP06</name>
    <dbReference type="NCBI Taxonomy" id="1398085"/>
    <lineage>
        <taxon>Bacteria</taxon>
        <taxon>Pseudomonadati</taxon>
        <taxon>Pseudomonadota</taxon>
        <taxon>Alphaproteobacteria</taxon>
        <taxon>Rhodospirillales</taxon>
        <taxon>Rhodospirillaceae</taxon>
        <taxon>Inquilinus</taxon>
    </lineage>
</organism>
<evidence type="ECO:0000313" key="4">
    <source>
        <dbReference type="Proteomes" id="UP000029995"/>
    </source>
</evidence>
<accession>A0A0A0DA92</accession>